<reference evidence="1" key="1">
    <citation type="journal article" date="2020" name="Nature">
        <title>Giant virus diversity and host interactions through global metagenomics.</title>
        <authorList>
            <person name="Schulz F."/>
            <person name="Roux S."/>
            <person name="Paez-Espino D."/>
            <person name="Jungbluth S."/>
            <person name="Walsh D.A."/>
            <person name="Denef V.J."/>
            <person name="McMahon K.D."/>
            <person name="Konstantinidis K.T."/>
            <person name="Eloe-Fadrosh E.A."/>
            <person name="Kyrpides N.C."/>
            <person name="Woyke T."/>
        </authorList>
    </citation>
    <scope>NUCLEOTIDE SEQUENCE</scope>
    <source>
        <strain evidence="1">GVMAG-M-3300025572-1</strain>
    </source>
</reference>
<protein>
    <submittedName>
        <fullName evidence="1">Uncharacterized protein</fullName>
    </submittedName>
</protein>
<dbReference type="AlphaFoldDB" id="A0A6C0IZA7"/>
<organism evidence="1">
    <name type="scientific">viral metagenome</name>
    <dbReference type="NCBI Taxonomy" id="1070528"/>
    <lineage>
        <taxon>unclassified sequences</taxon>
        <taxon>metagenomes</taxon>
        <taxon>organismal metagenomes</taxon>
    </lineage>
</organism>
<proteinExistence type="predicted"/>
<sequence>MSQKFTFGQFTFPAPGSNLHSIAQQGVVPLFKFWDEQTRSDERWAEDWASPYWFLKYIQNCFEVDTSKLERVDHEAKDIAEILEQAEGVYYFVFGEDGKTFVADFVDRDRVTVATMDSHVKISCQDYKRDDWTREFIEDLKQHPVSTISIFH</sequence>
<accession>A0A6C0IZA7</accession>
<name>A0A6C0IZA7_9ZZZZ</name>
<dbReference type="EMBL" id="MN740283">
    <property type="protein sequence ID" value="QHT97776.1"/>
    <property type="molecule type" value="Genomic_DNA"/>
</dbReference>
<evidence type="ECO:0000313" key="1">
    <source>
        <dbReference type="EMBL" id="QHT97776.1"/>
    </source>
</evidence>